<organism evidence="2 3">
    <name type="scientific">Propionibacterium ruminifibrarum</name>
    <dbReference type="NCBI Taxonomy" id="1962131"/>
    <lineage>
        <taxon>Bacteria</taxon>
        <taxon>Bacillati</taxon>
        <taxon>Actinomycetota</taxon>
        <taxon>Actinomycetes</taxon>
        <taxon>Propionibacteriales</taxon>
        <taxon>Propionibacteriaceae</taxon>
        <taxon>Propionibacterium</taxon>
    </lineage>
</organism>
<dbReference type="EMBL" id="OMOH01000004">
    <property type="protein sequence ID" value="SPF68386.1"/>
    <property type="molecule type" value="Genomic_DNA"/>
</dbReference>
<gene>
    <name evidence="2" type="ORF">PROPJV5_1381</name>
</gene>
<evidence type="ECO:0000313" key="3">
    <source>
        <dbReference type="Proteomes" id="UP000265962"/>
    </source>
</evidence>
<sequence>MEHELPDLVNTLAGLGRICAEAPEGDRASLLVARDVVRDRAVQMAYERAKAGDWRTVLEAWARHEMFARGCAHHAKPSSGWSFLHQAAFWGHEAACRELIRWGADIHLNGKDGMTPSQVATARGHGGLAALLDQAGEHARAAWTAPSEASLLPASNAFTEGTAWTPPHNDRVRYGNGSVPIIAGIPVWVDDFQRILVGWRGSMTPPYDMDLKSLIPGVD</sequence>
<dbReference type="SUPFAM" id="SSF48403">
    <property type="entry name" value="Ankyrin repeat"/>
    <property type="match status" value="1"/>
</dbReference>
<dbReference type="Gene3D" id="1.25.40.20">
    <property type="entry name" value="Ankyrin repeat-containing domain"/>
    <property type="match status" value="1"/>
</dbReference>
<evidence type="ECO:0000313" key="2">
    <source>
        <dbReference type="EMBL" id="SPF68386.1"/>
    </source>
</evidence>
<dbReference type="OrthoDB" id="3727087at2"/>
<dbReference type="RefSeq" id="WP_119715542.1">
    <property type="nucleotide sequence ID" value="NZ_OMOH01000004.1"/>
</dbReference>
<dbReference type="AlphaFoldDB" id="A0A375I0Q5"/>
<accession>A0A375I0Q5</accession>
<evidence type="ECO:0000256" key="1">
    <source>
        <dbReference type="PROSITE-ProRule" id="PRU00023"/>
    </source>
</evidence>
<reference evidence="3" key="1">
    <citation type="submission" date="2018-02" db="EMBL/GenBank/DDBJ databases">
        <authorList>
            <person name="Hornung B."/>
        </authorList>
    </citation>
    <scope>NUCLEOTIDE SEQUENCE [LARGE SCALE GENOMIC DNA]</scope>
</reference>
<protein>
    <submittedName>
        <fullName evidence="2">Ankyrin repeat</fullName>
    </submittedName>
</protein>
<dbReference type="InterPro" id="IPR002110">
    <property type="entry name" value="Ankyrin_rpt"/>
</dbReference>
<name>A0A375I0Q5_9ACTN</name>
<dbReference type="Proteomes" id="UP000265962">
    <property type="component" value="Unassembled WGS sequence"/>
</dbReference>
<feature type="repeat" description="ANK" evidence="1">
    <location>
        <begin position="79"/>
        <end position="111"/>
    </location>
</feature>
<dbReference type="PROSITE" id="PS50088">
    <property type="entry name" value="ANK_REPEAT"/>
    <property type="match status" value="1"/>
</dbReference>
<proteinExistence type="predicted"/>
<dbReference type="Pfam" id="PF00023">
    <property type="entry name" value="Ank"/>
    <property type="match status" value="1"/>
</dbReference>
<keyword evidence="1" id="KW-0040">ANK repeat</keyword>
<dbReference type="InterPro" id="IPR036770">
    <property type="entry name" value="Ankyrin_rpt-contain_sf"/>
</dbReference>
<keyword evidence="3" id="KW-1185">Reference proteome</keyword>